<gene>
    <name evidence="13" type="ORF">SAMN05421659_1179</name>
</gene>
<dbReference type="EMBL" id="FOJI01000017">
    <property type="protein sequence ID" value="SEW41200.1"/>
    <property type="molecule type" value="Genomic_DNA"/>
</dbReference>
<dbReference type="AlphaFoldDB" id="A0A1I0RK75"/>
<evidence type="ECO:0000256" key="2">
    <source>
        <dbReference type="ARBA" id="ARBA00006337"/>
    </source>
</evidence>
<dbReference type="GO" id="GO:0050660">
    <property type="term" value="F:flavin adenine dinucleotide binding"/>
    <property type="evidence" value="ECO:0007669"/>
    <property type="project" value="InterPro"/>
</dbReference>
<evidence type="ECO:0000256" key="10">
    <source>
        <dbReference type="SAM" id="Phobius"/>
    </source>
</evidence>
<dbReference type="InterPro" id="IPR036318">
    <property type="entry name" value="FAD-bd_PCMH-like_sf"/>
</dbReference>
<dbReference type="STRING" id="99656.SAMN05421659_1179"/>
<dbReference type="Pfam" id="PF00571">
    <property type="entry name" value="CBS"/>
    <property type="match status" value="2"/>
</dbReference>
<dbReference type="InterPro" id="IPR005170">
    <property type="entry name" value="Transptr-assoc_dom"/>
</dbReference>
<dbReference type="InterPro" id="IPR044751">
    <property type="entry name" value="Ion_transp-like_CBS"/>
</dbReference>
<dbReference type="OrthoDB" id="9798188at2"/>
<evidence type="ECO:0000259" key="11">
    <source>
        <dbReference type="PROSITE" id="PS51371"/>
    </source>
</evidence>
<evidence type="ECO:0000256" key="5">
    <source>
        <dbReference type="ARBA" id="ARBA00022989"/>
    </source>
</evidence>
<evidence type="ECO:0000313" key="13">
    <source>
        <dbReference type="EMBL" id="SEW41200.1"/>
    </source>
</evidence>
<evidence type="ECO:0000256" key="4">
    <source>
        <dbReference type="ARBA" id="ARBA00022737"/>
    </source>
</evidence>
<feature type="transmembrane region" description="Helical" evidence="10">
    <location>
        <begin position="98"/>
        <end position="120"/>
    </location>
</feature>
<proteinExistence type="inferred from homology"/>
<dbReference type="PANTHER" id="PTHR22777">
    <property type="entry name" value="HEMOLYSIN-RELATED"/>
    <property type="match status" value="1"/>
</dbReference>
<comment type="subcellular location">
    <subcellularLocation>
        <location evidence="1">Membrane</location>
        <topology evidence="1">Multi-pass membrane protein</topology>
    </subcellularLocation>
</comment>
<dbReference type="GO" id="GO:0005886">
    <property type="term" value="C:plasma membrane"/>
    <property type="evidence" value="ECO:0007669"/>
    <property type="project" value="TreeGrafter"/>
</dbReference>
<dbReference type="FunFam" id="3.10.580.10:FF:000002">
    <property type="entry name" value="Magnesium/cobalt efflux protein CorC"/>
    <property type="match status" value="1"/>
</dbReference>
<keyword evidence="4" id="KW-0677">Repeat</keyword>
<keyword evidence="5 9" id="KW-1133">Transmembrane helix</keyword>
<dbReference type="Pfam" id="PF03471">
    <property type="entry name" value="CorC_HlyC"/>
    <property type="match status" value="1"/>
</dbReference>
<evidence type="ECO:0000256" key="6">
    <source>
        <dbReference type="ARBA" id="ARBA00023122"/>
    </source>
</evidence>
<dbReference type="PANTHER" id="PTHR22777:SF17">
    <property type="entry name" value="UPF0053 PROTEIN SLL0260"/>
    <property type="match status" value="1"/>
</dbReference>
<feature type="domain" description="CBS" evidence="11">
    <location>
        <begin position="217"/>
        <end position="279"/>
    </location>
</feature>
<sequence>MYKGDPTLGIGIFLVFILINAILYGFGAAIQTVNENVIEERAREGDKKSQILLKWIDNPMKLINSIHIATIIMNMVAGAYLIQMIVEGVENVFDIGNYIWIYWVIIILLIITLAVFGIFVPKKTATRNPERFVYTFYGIVILILTIVFPITYVITKISNATIKLYGIAPFDGDDNVTEEEIITMVNEGHEQGVILASEAEMITNIFEFGEKEAQDIMTRKNIIAIDGNNTIDETFSIIIYESNSRFPVYDRDIDNIVGVLHFRDLMKIYADCSKREKSLIDLKEELLYDAHFIPETRNINALFKAMQSKKIHMAIVIDEYGQTSGIVTMEDILEEIVGNIMDEHDEEEQFITHEADGSYIMDGSTMLDDIEDILDIEFEDKDYDTLNGFMIFYLGKIPEEGESFEIEYCGYVFTIINVESKMIKKVNVKKIENDIV</sequence>
<feature type="domain" description="CNNM transmembrane" evidence="12">
    <location>
        <begin position="2"/>
        <end position="198"/>
    </location>
</feature>
<dbReference type="Gene3D" id="3.30.465.10">
    <property type="match status" value="1"/>
</dbReference>
<dbReference type="RefSeq" id="WP_092456597.1">
    <property type="nucleotide sequence ID" value="NZ_FOJI01000017.1"/>
</dbReference>
<evidence type="ECO:0000256" key="1">
    <source>
        <dbReference type="ARBA" id="ARBA00004141"/>
    </source>
</evidence>
<keyword evidence="3 9" id="KW-0812">Transmembrane</keyword>
<dbReference type="InterPro" id="IPR000644">
    <property type="entry name" value="CBS_dom"/>
</dbReference>
<evidence type="ECO:0000256" key="7">
    <source>
        <dbReference type="ARBA" id="ARBA00023136"/>
    </source>
</evidence>
<feature type="transmembrane region" description="Helical" evidence="10">
    <location>
        <begin position="62"/>
        <end position="86"/>
    </location>
</feature>
<dbReference type="Pfam" id="PF01595">
    <property type="entry name" value="CNNM"/>
    <property type="match status" value="1"/>
</dbReference>
<evidence type="ECO:0000313" key="14">
    <source>
        <dbReference type="Proteomes" id="UP000199701"/>
    </source>
</evidence>
<keyword evidence="6 8" id="KW-0129">CBS domain</keyword>
<evidence type="ECO:0000256" key="9">
    <source>
        <dbReference type="PROSITE-ProRule" id="PRU01193"/>
    </source>
</evidence>
<comment type="similarity">
    <text evidence="2">Belongs to the UPF0053 family.</text>
</comment>
<dbReference type="Gene3D" id="3.10.580.10">
    <property type="entry name" value="CBS-domain"/>
    <property type="match status" value="1"/>
</dbReference>
<feature type="domain" description="CBS" evidence="11">
    <location>
        <begin position="286"/>
        <end position="346"/>
    </location>
</feature>
<protein>
    <submittedName>
        <fullName evidence="13">Putative hemolysin</fullName>
    </submittedName>
</protein>
<dbReference type="SUPFAM" id="SSF56176">
    <property type="entry name" value="FAD-binding/transporter-associated domain-like"/>
    <property type="match status" value="1"/>
</dbReference>
<organism evidence="13 14">
    <name type="scientific">[Clostridium] fimetarium</name>
    <dbReference type="NCBI Taxonomy" id="99656"/>
    <lineage>
        <taxon>Bacteria</taxon>
        <taxon>Bacillati</taxon>
        <taxon>Bacillota</taxon>
        <taxon>Clostridia</taxon>
        <taxon>Lachnospirales</taxon>
        <taxon>Lachnospiraceae</taxon>
    </lineage>
</organism>
<feature type="transmembrane region" description="Helical" evidence="10">
    <location>
        <begin position="132"/>
        <end position="154"/>
    </location>
</feature>
<reference evidence="13 14" key="1">
    <citation type="submission" date="2016-10" db="EMBL/GenBank/DDBJ databases">
        <authorList>
            <person name="de Groot N.N."/>
        </authorList>
    </citation>
    <scope>NUCLEOTIDE SEQUENCE [LARGE SCALE GENOMIC DNA]</scope>
    <source>
        <strain evidence="13 14">DSM 9179</strain>
    </source>
</reference>
<dbReference type="SUPFAM" id="SSF54631">
    <property type="entry name" value="CBS-domain pair"/>
    <property type="match status" value="1"/>
</dbReference>
<dbReference type="PROSITE" id="PS51846">
    <property type="entry name" value="CNNM"/>
    <property type="match status" value="1"/>
</dbReference>
<accession>A0A1I0RK75</accession>
<dbReference type="PROSITE" id="PS51371">
    <property type="entry name" value="CBS"/>
    <property type="match status" value="2"/>
</dbReference>
<dbReference type="InterPro" id="IPR002550">
    <property type="entry name" value="CNNM"/>
</dbReference>
<evidence type="ECO:0000256" key="3">
    <source>
        <dbReference type="ARBA" id="ARBA00022692"/>
    </source>
</evidence>
<dbReference type="InterPro" id="IPR016169">
    <property type="entry name" value="FAD-bd_PCMH_sub2"/>
</dbReference>
<dbReference type="SMART" id="SM01091">
    <property type="entry name" value="CorC_HlyC"/>
    <property type="match status" value="1"/>
</dbReference>
<evidence type="ECO:0000259" key="12">
    <source>
        <dbReference type="PROSITE" id="PS51846"/>
    </source>
</evidence>
<name>A0A1I0RK75_9FIRM</name>
<dbReference type="InterPro" id="IPR046342">
    <property type="entry name" value="CBS_dom_sf"/>
</dbReference>
<keyword evidence="14" id="KW-1185">Reference proteome</keyword>
<dbReference type="CDD" id="cd04590">
    <property type="entry name" value="CBS_pair_CorC_HlyC_assoc"/>
    <property type="match status" value="1"/>
</dbReference>
<keyword evidence="7 9" id="KW-0472">Membrane</keyword>
<evidence type="ECO:0000256" key="8">
    <source>
        <dbReference type="PROSITE-ProRule" id="PRU00703"/>
    </source>
</evidence>
<dbReference type="Proteomes" id="UP000199701">
    <property type="component" value="Unassembled WGS sequence"/>
</dbReference>
<feature type="transmembrane region" description="Helical" evidence="10">
    <location>
        <begin position="6"/>
        <end position="26"/>
    </location>
</feature>